<dbReference type="AlphaFoldDB" id="A0A9P9IPX9"/>
<gene>
    <name evidence="2" type="ORF">B0J11DRAFT_432021</name>
</gene>
<reference evidence="2" key="1">
    <citation type="journal article" date="2021" name="Nat. Commun.">
        <title>Genetic determinants of endophytism in the Arabidopsis root mycobiome.</title>
        <authorList>
            <person name="Mesny F."/>
            <person name="Miyauchi S."/>
            <person name="Thiergart T."/>
            <person name="Pickel B."/>
            <person name="Atanasova L."/>
            <person name="Karlsson M."/>
            <person name="Huettel B."/>
            <person name="Barry K.W."/>
            <person name="Haridas S."/>
            <person name="Chen C."/>
            <person name="Bauer D."/>
            <person name="Andreopoulos W."/>
            <person name="Pangilinan J."/>
            <person name="LaButti K."/>
            <person name="Riley R."/>
            <person name="Lipzen A."/>
            <person name="Clum A."/>
            <person name="Drula E."/>
            <person name="Henrissat B."/>
            <person name="Kohler A."/>
            <person name="Grigoriev I.V."/>
            <person name="Martin F.M."/>
            <person name="Hacquard S."/>
        </authorList>
    </citation>
    <scope>NUCLEOTIDE SEQUENCE</scope>
    <source>
        <strain evidence="2">MPI-CAGE-CH-0243</strain>
    </source>
</reference>
<dbReference type="SUPFAM" id="SSF52540">
    <property type="entry name" value="P-loop containing nucleoside triphosphate hydrolases"/>
    <property type="match status" value="1"/>
</dbReference>
<dbReference type="Gene3D" id="3.40.50.300">
    <property type="entry name" value="P-loop containing nucleotide triphosphate hydrolases"/>
    <property type="match status" value="1"/>
</dbReference>
<dbReference type="GO" id="GO:0016787">
    <property type="term" value="F:hydrolase activity"/>
    <property type="evidence" value="ECO:0007669"/>
    <property type="project" value="UniProtKB-KW"/>
</dbReference>
<name>A0A9P9IPX9_9PLEO</name>
<dbReference type="Pfam" id="PF01926">
    <property type="entry name" value="MMR_HSR1"/>
    <property type="match status" value="1"/>
</dbReference>
<dbReference type="InterPro" id="IPR006073">
    <property type="entry name" value="GTP-bd"/>
</dbReference>
<comment type="caution">
    <text evidence="2">The sequence shown here is derived from an EMBL/GenBank/DDBJ whole genome shotgun (WGS) entry which is preliminary data.</text>
</comment>
<sequence>MYGDELIEFYRPDDIVIAVMGISGCGKSTFVNLFSDYLLAVGHSLNSCTEIIQVVPCTLRSGKKIYLVDTPGFDDIYRSDADILREIANWLNTAHESRIKLTGIIYLHRIFDVRFGGGGIKNIRMFKKLCGENGPASVVLAITMWDFVPEEVKNSRKSEIQQQSVYWKQMMDHGSKVFSQDEGRTSAMRIIQYLISRQQPVVPNI</sequence>
<keyword evidence="2" id="KW-0378">Hydrolase</keyword>
<dbReference type="InterPro" id="IPR027417">
    <property type="entry name" value="P-loop_NTPase"/>
</dbReference>
<evidence type="ECO:0000313" key="3">
    <source>
        <dbReference type="Proteomes" id="UP000700596"/>
    </source>
</evidence>
<evidence type="ECO:0000259" key="1">
    <source>
        <dbReference type="Pfam" id="PF01926"/>
    </source>
</evidence>
<organism evidence="2 3">
    <name type="scientific">Dendryphion nanum</name>
    <dbReference type="NCBI Taxonomy" id="256645"/>
    <lineage>
        <taxon>Eukaryota</taxon>
        <taxon>Fungi</taxon>
        <taxon>Dikarya</taxon>
        <taxon>Ascomycota</taxon>
        <taxon>Pezizomycotina</taxon>
        <taxon>Dothideomycetes</taxon>
        <taxon>Pleosporomycetidae</taxon>
        <taxon>Pleosporales</taxon>
        <taxon>Torulaceae</taxon>
        <taxon>Dendryphion</taxon>
    </lineage>
</organism>
<protein>
    <submittedName>
        <fullName evidence="2">P-loop containing nucleoside triphosphate hydrolase protein</fullName>
    </submittedName>
</protein>
<proteinExistence type="predicted"/>
<evidence type="ECO:0000313" key="2">
    <source>
        <dbReference type="EMBL" id="KAH7128717.1"/>
    </source>
</evidence>
<feature type="domain" description="G" evidence="1">
    <location>
        <begin position="17"/>
        <end position="78"/>
    </location>
</feature>
<keyword evidence="3" id="KW-1185">Reference proteome</keyword>
<dbReference type="CDD" id="cd00882">
    <property type="entry name" value="Ras_like_GTPase"/>
    <property type="match status" value="1"/>
</dbReference>
<dbReference type="OrthoDB" id="8954335at2759"/>
<dbReference type="EMBL" id="JAGMWT010000005">
    <property type="protein sequence ID" value="KAH7128717.1"/>
    <property type="molecule type" value="Genomic_DNA"/>
</dbReference>
<dbReference type="Proteomes" id="UP000700596">
    <property type="component" value="Unassembled WGS sequence"/>
</dbReference>
<accession>A0A9P9IPX9</accession>
<dbReference type="GO" id="GO:0005525">
    <property type="term" value="F:GTP binding"/>
    <property type="evidence" value="ECO:0007669"/>
    <property type="project" value="InterPro"/>
</dbReference>